<dbReference type="AlphaFoldDB" id="A0A5C6C9S8"/>
<sequence>MANRFSPSCCCGCNCEQSILGFQPDGSGGFLDWIPTAAVSPAQSAAAPRIVSDCTLISREEVFCKSPVPFFAYLNGSVAYSSVGVGNALPRLDGVSVRIMTRVSASISDGLATVGDHCFLDLQIIDGPAGFTQKTAAVRVGVCIDGEDHVLATGAGFPNSLQSQLVSPFGMIKEVVGANIPISHFGGLIGREFNPFFEGDYFLAVDDVLIDAGSNGSLSASKGSVYRLVDVFNFDHPDSWQEVSAAEFNDVVFGAGEPHQSTSLLLSDSPQDFSALPGRRVGVKFTGLSDSDSFPGVNVIAGNSVTPSLPLCHLGAPPMQREAVFRSTPFAKYTGSLVGGPASLPFRGYSLPLFGSDYLEGYRYLYGQEFGLPSGGYQFTRNDYFKFGPTGSPDYAWQFLYLKVSVTIRLDITQPRVGFWSAAAFATIELREGLAVENFSLADLKAGVFALKPQPGALFEIPTYPAGPTFGETSQVFGPFPGHYMDDFSATLSPVASGPDPSLAAMVSVYDLTIGVPVPQP</sequence>
<comment type="caution">
    <text evidence="1">The sequence shown here is derived from an EMBL/GenBank/DDBJ whole genome shotgun (WGS) entry which is preliminary data.</text>
</comment>
<name>A0A5C6C9S8_9BACT</name>
<gene>
    <name evidence="1" type="ORF">Poly21_17130</name>
</gene>
<evidence type="ECO:0000313" key="2">
    <source>
        <dbReference type="Proteomes" id="UP000319908"/>
    </source>
</evidence>
<reference evidence="1 2" key="1">
    <citation type="journal article" date="2020" name="Antonie Van Leeuwenhoek">
        <title>Rhodopirellula heiligendammensis sp. nov., Rhodopirellula pilleata sp. nov., and Rhodopirellula solitaria sp. nov. isolated from natural or artificial marine surfaces in Northern Germany and California, USA, and emended description of the genus Rhodopirellula.</title>
        <authorList>
            <person name="Kallscheuer N."/>
            <person name="Wiegand S."/>
            <person name="Jogler M."/>
            <person name="Boedeker C."/>
            <person name="Peeters S.H."/>
            <person name="Rast P."/>
            <person name="Heuer A."/>
            <person name="Jetten M.S.M."/>
            <person name="Rohde M."/>
            <person name="Jogler C."/>
        </authorList>
    </citation>
    <scope>NUCLEOTIDE SEQUENCE [LARGE SCALE GENOMIC DNA]</scope>
    <source>
        <strain evidence="1 2">Poly21</strain>
    </source>
</reference>
<proteinExistence type="predicted"/>
<evidence type="ECO:0000313" key="1">
    <source>
        <dbReference type="EMBL" id="TWU19539.1"/>
    </source>
</evidence>
<dbReference type="Proteomes" id="UP000319908">
    <property type="component" value="Unassembled WGS sequence"/>
</dbReference>
<keyword evidence="2" id="KW-1185">Reference proteome</keyword>
<protein>
    <submittedName>
        <fullName evidence="1">Uncharacterized protein</fullName>
    </submittedName>
</protein>
<dbReference type="EMBL" id="SJPU01000001">
    <property type="protein sequence ID" value="TWU19539.1"/>
    <property type="molecule type" value="Genomic_DNA"/>
</dbReference>
<accession>A0A5C6C9S8</accession>
<organism evidence="1 2">
    <name type="scientific">Allorhodopirellula heiligendammensis</name>
    <dbReference type="NCBI Taxonomy" id="2714739"/>
    <lineage>
        <taxon>Bacteria</taxon>
        <taxon>Pseudomonadati</taxon>
        <taxon>Planctomycetota</taxon>
        <taxon>Planctomycetia</taxon>
        <taxon>Pirellulales</taxon>
        <taxon>Pirellulaceae</taxon>
        <taxon>Allorhodopirellula</taxon>
    </lineage>
</organism>